<evidence type="ECO:0000313" key="2">
    <source>
        <dbReference type="Proteomes" id="UP000838756"/>
    </source>
</evidence>
<comment type="caution">
    <text evidence="1">The sequence shown here is derived from an EMBL/GenBank/DDBJ whole genome shotgun (WGS) entry which is preliminary data.</text>
</comment>
<name>A0A8S4QH13_9NEOP</name>
<feature type="non-terminal residue" evidence="1">
    <location>
        <position position="1"/>
    </location>
</feature>
<evidence type="ECO:0000313" key="1">
    <source>
        <dbReference type="EMBL" id="CAH2209459.1"/>
    </source>
</evidence>
<organism evidence="1 2">
    <name type="scientific">Pararge aegeria aegeria</name>
    <dbReference type="NCBI Taxonomy" id="348720"/>
    <lineage>
        <taxon>Eukaryota</taxon>
        <taxon>Metazoa</taxon>
        <taxon>Ecdysozoa</taxon>
        <taxon>Arthropoda</taxon>
        <taxon>Hexapoda</taxon>
        <taxon>Insecta</taxon>
        <taxon>Pterygota</taxon>
        <taxon>Neoptera</taxon>
        <taxon>Endopterygota</taxon>
        <taxon>Lepidoptera</taxon>
        <taxon>Glossata</taxon>
        <taxon>Ditrysia</taxon>
        <taxon>Papilionoidea</taxon>
        <taxon>Nymphalidae</taxon>
        <taxon>Satyrinae</taxon>
        <taxon>Satyrini</taxon>
        <taxon>Parargina</taxon>
        <taxon>Pararge</taxon>
    </lineage>
</organism>
<proteinExistence type="predicted"/>
<accession>A0A8S4QH13</accession>
<dbReference type="AlphaFoldDB" id="A0A8S4QH13"/>
<protein>
    <submittedName>
        <fullName evidence="1">Jg3166 protein</fullName>
    </submittedName>
</protein>
<gene>
    <name evidence="1" type="primary">jg3166</name>
    <name evidence="1" type="ORF">PAEG_LOCUS1857</name>
</gene>
<keyword evidence="2" id="KW-1185">Reference proteome</keyword>
<dbReference type="EMBL" id="CAKXAJ010005953">
    <property type="protein sequence ID" value="CAH2209459.1"/>
    <property type="molecule type" value="Genomic_DNA"/>
</dbReference>
<sequence length="83" mass="8999">ITNSHHVQSMHLKETPTPVLLENKCIDQRKNFLGSPTSPLTAISPGVKYLCTLRLAQSAATLLSELKAEGTIPTTGKCLCDEH</sequence>
<reference evidence="1" key="1">
    <citation type="submission" date="2022-03" db="EMBL/GenBank/DDBJ databases">
        <authorList>
            <person name="Lindestad O."/>
        </authorList>
    </citation>
    <scope>NUCLEOTIDE SEQUENCE</scope>
</reference>
<dbReference type="Proteomes" id="UP000838756">
    <property type="component" value="Unassembled WGS sequence"/>
</dbReference>